<protein>
    <submittedName>
        <fullName evidence="1">Uncharacterized protein</fullName>
    </submittedName>
</protein>
<dbReference type="EMBL" id="AVOT02005821">
    <property type="protein sequence ID" value="MBW0480050.1"/>
    <property type="molecule type" value="Genomic_DNA"/>
</dbReference>
<keyword evidence="2" id="KW-1185">Reference proteome</keyword>
<dbReference type="OrthoDB" id="4369127at2759"/>
<proteinExistence type="predicted"/>
<organism evidence="1 2">
    <name type="scientific">Austropuccinia psidii MF-1</name>
    <dbReference type="NCBI Taxonomy" id="1389203"/>
    <lineage>
        <taxon>Eukaryota</taxon>
        <taxon>Fungi</taxon>
        <taxon>Dikarya</taxon>
        <taxon>Basidiomycota</taxon>
        <taxon>Pucciniomycotina</taxon>
        <taxon>Pucciniomycetes</taxon>
        <taxon>Pucciniales</taxon>
        <taxon>Sphaerophragmiaceae</taxon>
        <taxon>Austropuccinia</taxon>
    </lineage>
</organism>
<dbReference type="AlphaFoldDB" id="A0A9Q3CBC0"/>
<evidence type="ECO:0000313" key="1">
    <source>
        <dbReference type="EMBL" id="MBW0480050.1"/>
    </source>
</evidence>
<sequence length="118" mass="13694">MNTTNRHMFIWKIAIKEYRGNLTIIYKKGKRQTDADGLSRWPLENYKSNPADDPKLSAKILIYFMEIYRKKIFRESEFAPGSVPPDSDHIGPEETESFILVISSSKLHKEIFNAITKS</sequence>
<reference evidence="1" key="1">
    <citation type="submission" date="2021-03" db="EMBL/GenBank/DDBJ databases">
        <title>Draft genome sequence of rust myrtle Austropuccinia psidii MF-1, a brazilian biotype.</title>
        <authorList>
            <person name="Quecine M.C."/>
            <person name="Pachon D.M.R."/>
            <person name="Bonatelli M.L."/>
            <person name="Correr F.H."/>
            <person name="Franceschini L.M."/>
            <person name="Leite T.F."/>
            <person name="Margarido G.R.A."/>
            <person name="Almeida C.A."/>
            <person name="Ferrarezi J.A."/>
            <person name="Labate C.A."/>
        </authorList>
    </citation>
    <scope>NUCLEOTIDE SEQUENCE</scope>
    <source>
        <strain evidence="1">MF-1</strain>
    </source>
</reference>
<evidence type="ECO:0000313" key="2">
    <source>
        <dbReference type="Proteomes" id="UP000765509"/>
    </source>
</evidence>
<gene>
    <name evidence="1" type="ORF">O181_019765</name>
</gene>
<accession>A0A9Q3CBC0</accession>
<comment type="caution">
    <text evidence="1">The sequence shown here is derived from an EMBL/GenBank/DDBJ whole genome shotgun (WGS) entry which is preliminary data.</text>
</comment>
<dbReference type="Proteomes" id="UP000765509">
    <property type="component" value="Unassembled WGS sequence"/>
</dbReference>
<name>A0A9Q3CBC0_9BASI</name>